<evidence type="ECO:0000259" key="1">
    <source>
        <dbReference type="Pfam" id="PF00149"/>
    </source>
</evidence>
<dbReference type="Proteomes" id="UP000006054">
    <property type="component" value="Chromosome"/>
</dbReference>
<dbReference type="Gene3D" id="3.60.21.10">
    <property type="match status" value="1"/>
</dbReference>
<reference evidence="3" key="1">
    <citation type="submission" date="2012-06" db="EMBL/GenBank/DDBJ databases">
        <title>The complete genome of Flexibacter litoralis DSM 6794.</title>
        <authorList>
            <person name="Lucas S."/>
            <person name="Copeland A."/>
            <person name="Lapidus A."/>
            <person name="Glavina del Rio T."/>
            <person name="Dalin E."/>
            <person name="Tice H."/>
            <person name="Bruce D."/>
            <person name="Goodwin L."/>
            <person name="Pitluck S."/>
            <person name="Peters L."/>
            <person name="Ovchinnikova G."/>
            <person name="Lu M."/>
            <person name="Kyrpides N."/>
            <person name="Mavromatis K."/>
            <person name="Ivanova N."/>
            <person name="Brettin T."/>
            <person name="Detter J.C."/>
            <person name="Han C."/>
            <person name="Larimer F."/>
            <person name="Land M."/>
            <person name="Hauser L."/>
            <person name="Markowitz V."/>
            <person name="Cheng J.-F."/>
            <person name="Hugenholtz P."/>
            <person name="Woyke T."/>
            <person name="Wu D."/>
            <person name="Spring S."/>
            <person name="Lang E."/>
            <person name="Kopitz M."/>
            <person name="Brambilla E."/>
            <person name="Klenk H.-P."/>
            <person name="Eisen J.A."/>
        </authorList>
    </citation>
    <scope>NUCLEOTIDE SEQUENCE [LARGE SCALE GENOMIC DNA]</scope>
    <source>
        <strain evidence="3">ATCC 23117 / DSM 6794 / NBRC 15988 / NCIMB 1366 / Sio-4</strain>
    </source>
</reference>
<protein>
    <submittedName>
        <fullName evidence="2">Putative phosphohydrolase</fullName>
    </submittedName>
</protein>
<dbReference type="GO" id="GO:0005737">
    <property type="term" value="C:cytoplasm"/>
    <property type="evidence" value="ECO:0007669"/>
    <property type="project" value="TreeGrafter"/>
</dbReference>
<evidence type="ECO:0000313" key="3">
    <source>
        <dbReference type="Proteomes" id="UP000006054"/>
    </source>
</evidence>
<dbReference type="eggNOG" id="COG0639">
    <property type="taxonomic scope" value="Bacteria"/>
</dbReference>
<dbReference type="AlphaFoldDB" id="I4AEY0"/>
<dbReference type="EMBL" id="CP003345">
    <property type="protein sequence ID" value="AFM02515.1"/>
    <property type="molecule type" value="Genomic_DNA"/>
</dbReference>
<dbReference type="PANTHER" id="PTHR42850">
    <property type="entry name" value="METALLOPHOSPHOESTERASE"/>
    <property type="match status" value="1"/>
</dbReference>
<dbReference type="InterPro" id="IPR029052">
    <property type="entry name" value="Metallo-depent_PP-like"/>
</dbReference>
<proteinExistence type="predicted"/>
<dbReference type="GO" id="GO:0110154">
    <property type="term" value="P:RNA decapping"/>
    <property type="evidence" value="ECO:0007669"/>
    <property type="project" value="TreeGrafter"/>
</dbReference>
<dbReference type="PANTHER" id="PTHR42850:SF4">
    <property type="entry name" value="ZINC-DEPENDENT ENDOPOLYPHOSPHATASE"/>
    <property type="match status" value="1"/>
</dbReference>
<dbReference type="GO" id="GO:0016791">
    <property type="term" value="F:phosphatase activity"/>
    <property type="evidence" value="ECO:0007669"/>
    <property type="project" value="TreeGrafter"/>
</dbReference>
<dbReference type="STRING" id="880071.Fleli_0003"/>
<dbReference type="HOGENOM" id="CLU_023125_4_2_10"/>
<keyword evidence="3" id="KW-1185">Reference proteome</keyword>
<feature type="domain" description="Calcineurin-like phosphoesterase" evidence="1">
    <location>
        <begin position="21"/>
        <end position="183"/>
    </location>
</feature>
<evidence type="ECO:0000313" key="2">
    <source>
        <dbReference type="EMBL" id="AFM02515.1"/>
    </source>
</evidence>
<dbReference type="CDD" id="cd00144">
    <property type="entry name" value="MPP_PPP_family"/>
    <property type="match status" value="1"/>
</dbReference>
<organism evidence="2 3">
    <name type="scientific">Bernardetia litoralis (strain ATCC 23117 / DSM 6794 / NBRC 15988 / NCIMB 1366 / Fx l1 / Sio-4)</name>
    <name type="common">Flexibacter litoralis</name>
    <dbReference type="NCBI Taxonomy" id="880071"/>
    <lineage>
        <taxon>Bacteria</taxon>
        <taxon>Pseudomonadati</taxon>
        <taxon>Bacteroidota</taxon>
        <taxon>Cytophagia</taxon>
        <taxon>Cytophagales</taxon>
        <taxon>Bernardetiaceae</taxon>
        <taxon>Bernardetia</taxon>
    </lineage>
</organism>
<dbReference type="KEGG" id="fli:Fleli_0003"/>
<dbReference type="InterPro" id="IPR050126">
    <property type="entry name" value="Ap4A_hydrolase"/>
</dbReference>
<name>I4AEY0_BERLS</name>
<dbReference type="Pfam" id="PF00149">
    <property type="entry name" value="Metallophos"/>
    <property type="match status" value="1"/>
</dbReference>
<dbReference type="SUPFAM" id="SSF56300">
    <property type="entry name" value="Metallo-dependent phosphatases"/>
    <property type="match status" value="1"/>
</dbReference>
<keyword evidence="2" id="KW-0378">Hydrolase</keyword>
<dbReference type="GO" id="GO:0008803">
    <property type="term" value="F:bis(5'-nucleosyl)-tetraphosphatase (symmetrical) activity"/>
    <property type="evidence" value="ECO:0007669"/>
    <property type="project" value="TreeGrafter"/>
</dbReference>
<accession>I4AEY0</accession>
<dbReference type="InterPro" id="IPR004843">
    <property type="entry name" value="Calcineurin-like_PHP"/>
</dbReference>
<gene>
    <name evidence="2" type="ordered locus">Fleli_0003</name>
</gene>
<dbReference type="OrthoDB" id="9808081at2"/>
<dbReference type="RefSeq" id="WP_014795984.1">
    <property type="nucleotide sequence ID" value="NC_018018.1"/>
</dbReference>
<sequence>MKLNHTKHSNFIPAITNGRQLVIPDIHGCLATFKALLKQIKLTKNDQLFLLGDYINKGKNSKGVLDLIIELQKNQEENGYQIFPLRGNHEQMFIEDYEGIKTNQFLDKTADFSELEYNFASKLPYFYELDNFFLVHAGFNLEHGNPFLDFDAMLWKRDFAITNKEKVNNFYNKTIIIGHNPTFLDYILQDINLKTPSLCLDNGCVYHKKWFLGNLLCLDLNSFEVFIQKNSEA</sequence>